<dbReference type="AlphaFoldDB" id="A0ABD3IGQ4"/>
<evidence type="ECO:0000313" key="3">
    <source>
        <dbReference type="Proteomes" id="UP001633002"/>
    </source>
</evidence>
<name>A0ABD3IGQ4_9MARC</name>
<keyword evidence="3" id="KW-1185">Reference proteome</keyword>
<feature type="region of interest" description="Disordered" evidence="1">
    <location>
        <begin position="341"/>
        <end position="380"/>
    </location>
</feature>
<evidence type="ECO:0008006" key="4">
    <source>
        <dbReference type="Google" id="ProtNLM"/>
    </source>
</evidence>
<gene>
    <name evidence="2" type="ORF">R1sor_018721</name>
</gene>
<comment type="caution">
    <text evidence="2">The sequence shown here is derived from an EMBL/GenBank/DDBJ whole genome shotgun (WGS) entry which is preliminary data.</text>
</comment>
<proteinExistence type="predicted"/>
<dbReference type="EMBL" id="JBJQOH010000001">
    <property type="protein sequence ID" value="KAL3700699.1"/>
    <property type="molecule type" value="Genomic_DNA"/>
</dbReference>
<sequence>MVDKLKSLSGESVEYEFKILTRFLNHSSIRKTLKVGSIMSLKEQHIAKLLLPNLSNGLQTVKGTHTRDDMIAKRCNRITTTEATFFDRFFLADQAIDIPWSQGHNWAWEDGIPIGEVCWKLPTARWRNLLYVANDDTATLSTRWGTPHCARRWRQRWKWLWEGSAKMRVKLWLRRFLRHGYFTNAKASEWGRGDGLCARCQLEKETYVHAMWTCPKVLERTKWLSWLLFKPEQLPVSIHGTEDLRPKFDIALQQHPQRLAPLILLLLRFNWKERNQCQFEGKRTFMGITLITDETRRELQAVTSSRSTAKQDEQKQKELQTIDYWQIQTCKWHSGVTLRDPQPPYQLTSLNPPHQAPTNASTSTTQPRLNCPLDIEEMIS</sequence>
<reference evidence="2 3" key="1">
    <citation type="submission" date="2024-09" db="EMBL/GenBank/DDBJ databases">
        <title>Chromosome-scale assembly of Riccia sorocarpa.</title>
        <authorList>
            <person name="Paukszto L."/>
        </authorList>
    </citation>
    <scope>NUCLEOTIDE SEQUENCE [LARGE SCALE GENOMIC DNA]</scope>
    <source>
        <strain evidence="2">LP-2024</strain>
        <tissue evidence="2">Aerial parts of the thallus</tissue>
    </source>
</reference>
<feature type="compositionally biased region" description="Polar residues" evidence="1">
    <location>
        <begin position="345"/>
        <end position="368"/>
    </location>
</feature>
<dbReference type="Proteomes" id="UP001633002">
    <property type="component" value="Unassembled WGS sequence"/>
</dbReference>
<protein>
    <recommendedName>
        <fullName evidence="4">Reverse transcriptase zinc-binding domain-containing protein</fullName>
    </recommendedName>
</protein>
<organism evidence="2 3">
    <name type="scientific">Riccia sorocarpa</name>
    <dbReference type="NCBI Taxonomy" id="122646"/>
    <lineage>
        <taxon>Eukaryota</taxon>
        <taxon>Viridiplantae</taxon>
        <taxon>Streptophyta</taxon>
        <taxon>Embryophyta</taxon>
        <taxon>Marchantiophyta</taxon>
        <taxon>Marchantiopsida</taxon>
        <taxon>Marchantiidae</taxon>
        <taxon>Marchantiales</taxon>
        <taxon>Ricciaceae</taxon>
        <taxon>Riccia</taxon>
    </lineage>
</organism>
<evidence type="ECO:0000313" key="2">
    <source>
        <dbReference type="EMBL" id="KAL3700699.1"/>
    </source>
</evidence>
<evidence type="ECO:0000256" key="1">
    <source>
        <dbReference type="SAM" id="MobiDB-lite"/>
    </source>
</evidence>
<accession>A0ABD3IGQ4</accession>